<proteinExistence type="predicted"/>
<comment type="caution">
    <text evidence="2">The sequence shown here is derived from an EMBL/GenBank/DDBJ whole genome shotgun (WGS) entry which is preliminary data.</text>
</comment>
<dbReference type="Pfam" id="PF12844">
    <property type="entry name" value="HTH_19"/>
    <property type="match status" value="1"/>
</dbReference>
<gene>
    <name evidence="2" type="ORF">NK125_00110</name>
</gene>
<feature type="domain" description="HTH cro/C1-type" evidence="1">
    <location>
        <begin position="13"/>
        <end position="72"/>
    </location>
</feature>
<evidence type="ECO:0000259" key="1">
    <source>
        <dbReference type="PROSITE" id="PS50943"/>
    </source>
</evidence>
<sequence length="93" mass="10970">MKVKQDLNFGENFKKLRYKNNLTQEDVVIKFQLYGINMTRSQYSQIELGRYNVNFTELLALTDIFKCDYSDFFAGYSVDMLVKKSIGEEENTK</sequence>
<reference evidence="2 3" key="1">
    <citation type="journal article" date="2022" name="Genome Biol. Evol.">
        <title>Host diet, physiology and behaviors set the stage for Lachnospiraceae cladogenesis.</title>
        <authorList>
            <person name="Vera-Ponce De Leon A."/>
            <person name="Schneider M."/>
            <person name="Jahnes B.C."/>
            <person name="Sadowski V."/>
            <person name="Camuy-Velez L.A."/>
            <person name="Duan J."/>
            <person name="Sabree Z.L."/>
        </authorList>
    </citation>
    <scope>NUCLEOTIDE SEQUENCE [LARGE SCALE GENOMIC DNA]</scope>
    <source>
        <strain evidence="2 3">PAL113</strain>
    </source>
</reference>
<accession>A0ABT1E4Z8</accession>
<evidence type="ECO:0000313" key="2">
    <source>
        <dbReference type="EMBL" id="MCP1100818.1"/>
    </source>
</evidence>
<dbReference type="PROSITE" id="PS50943">
    <property type="entry name" value="HTH_CROC1"/>
    <property type="match status" value="1"/>
</dbReference>
<dbReference type="EMBL" id="JAMZFW010000001">
    <property type="protein sequence ID" value="MCP1100818.1"/>
    <property type="molecule type" value="Genomic_DNA"/>
</dbReference>
<organism evidence="2 3">
    <name type="scientific">Aequitasia blattaphilus</name>
    <dbReference type="NCBI Taxonomy" id="2949332"/>
    <lineage>
        <taxon>Bacteria</taxon>
        <taxon>Bacillati</taxon>
        <taxon>Bacillota</taxon>
        <taxon>Clostridia</taxon>
        <taxon>Lachnospirales</taxon>
        <taxon>Lachnospiraceae</taxon>
        <taxon>Aequitasia</taxon>
    </lineage>
</organism>
<dbReference type="InterPro" id="IPR001387">
    <property type="entry name" value="Cro/C1-type_HTH"/>
</dbReference>
<evidence type="ECO:0000313" key="3">
    <source>
        <dbReference type="Proteomes" id="UP001523566"/>
    </source>
</evidence>
<name>A0ABT1E4Z8_9FIRM</name>
<dbReference type="CDD" id="cd00093">
    <property type="entry name" value="HTH_XRE"/>
    <property type="match status" value="1"/>
</dbReference>
<dbReference type="InterPro" id="IPR010982">
    <property type="entry name" value="Lambda_DNA-bd_dom_sf"/>
</dbReference>
<keyword evidence="3" id="KW-1185">Reference proteome</keyword>
<protein>
    <submittedName>
        <fullName evidence="2">Helix-turn-helix domain-containing protein</fullName>
    </submittedName>
</protein>
<dbReference type="SUPFAM" id="SSF47413">
    <property type="entry name" value="lambda repressor-like DNA-binding domains"/>
    <property type="match status" value="1"/>
</dbReference>
<dbReference type="Proteomes" id="UP001523566">
    <property type="component" value="Unassembled WGS sequence"/>
</dbReference>
<dbReference type="Gene3D" id="1.10.260.40">
    <property type="entry name" value="lambda repressor-like DNA-binding domains"/>
    <property type="match status" value="1"/>
</dbReference>
<dbReference type="RefSeq" id="WP_262064607.1">
    <property type="nucleotide sequence ID" value="NZ_JAMXOD010000001.1"/>
</dbReference>